<evidence type="ECO:0000313" key="3">
    <source>
        <dbReference type="EMBL" id="KAA6381121.1"/>
    </source>
</evidence>
<dbReference type="Proteomes" id="UP000324800">
    <property type="component" value="Unassembled WGS sequence"/>
</dbReference>
<organism evidence="3 4">
    <name type="scientific">Streblomastix strix</name>
    <dbReference type="NCBI Taxonomy" id="222440"/>
    <lineage>
        <taxon>Eukaryota</taxon>
        <taxon>Metamonada</taxon>
        <taxon>Preaxostyla</taxon>
        <taxon>Oxymonadida</taxon>
        <taxon>Streblomastigidae</taxon>
        <taxon>Streblomastix</taxon>
    </lineage>
</organism>
<keyword evidence="1" id="KW-0694">RNA-binding</keyword>
<evidence type="ECO:0000259" key="2">
    <source>
        <dbReference type="PROSITE" id="PS50102"/>
    </source>
</evidence>
<dbReference type="GO" id="GO:0003723">
    <property type="term" value="F:RNA binding"/>
    <property type="evidence" value="ECO:0007669"/>
    <property type="project" value="UniProtKB-UniRule"/>
</dbReference>
<dbReference type="PROSITE" id="PS50102">
    <property type="entry name" value="RRM"/>
    <property type="match status" value="1"/>
</dbReference>
<dbReference type="Pfam" id="PF00076">
    <property type="entry name" value="RRM_1"/>
    <property type="match status" value="1"/>
</dbReference>
<dbReference type="AlphaFoldDB" id="A0A5J4VEZ3"/>
<protein>
    <recommendedName>
        <fullName evidence="2">RRM domain-containing protein</fullName>
    </recommendedName>
</protein>
<dbReference type="Gene3D" id="3.30.70.330">
    <property type="match status" value="1"/>
</dbReference>
<accession>A0A5J4VEZ3</accession>
<sequence>MSNNTDKKKKADSGSADEEYAAFFSGIPMDVDEDELRFFAEQFGEVLSILYPPAKPNILRIAYVYFETKQGLTNALKSNDRKRVLRGRSVNIQLNKAKNRLFGRQVRDAEAAEQDQEIDDVLNENNIDDVDIDSEGENFFRQNHLAQRGAGLVTDQYQELATNLELEEEYNIINLSRHCNQLIPLLLMIHQHSHSYS</sequence>
<dbReference type="SMART" id="SM00360">
    <property type="entry name" value="RRM"/>
    <property type="match status" value="1"/>
</dbReference>
<feature type="domain" description="RRM" evidence="2">
    <location>
        <begin position="20"/>
        <end position="97"/>
    </location>
</feature>
<evidence type="ECO:0000313" key="4">
    <source>
        <dbReference type="Proteomes" id="UP000324800"/>
    </source>
</evidence>
<evidence type="ECO:0000256" key="1">
    <source>
        <dbReference type="PROSITE-ProRule" id="PRU00176"/>
    </source>
</evidence>
<gene>
    <name evidence="3" type="ORF">EZS28_023354</name>
</gene>
<comment type="caution">
    <text evidence="3">The sequence shown here is derived from an EMBL/GenBank/DDBJ whole genome shotgun (WGS) entry which is preliminary data.</text>
</comment>
<reference evidence="3 4" key="1">
    <citation type="submission" date="2019-03" db="EMBL/GenBank/DDBJ databases">
        <title>Single cell metagenomics reveals metabolic interactions within the superorganism composed of flagellate Streblomastix strix and complex community of Bacteroidetes bacteria on its surface.</title>
        <authorList>
            <person name="Treitli S.C."/>
            <person name="Kolisko M."/>
            <person name="Husnik F."/>
            <person name="Keeling P."/>
            <person name="Hampl V."/>
        </authorList>
    </citation>
    <scope>NUCLEOTIDE SEQUENCE [LARGE SCALE GENOMIC DNA]</scope>
    <source>
        <strain evidence="3">ST1C</strain>
    </source>
</reference>
<proteinExistence type="predicted"/>
<dbReference type="CDD" id="cd00590">
    <property type="entry name" value="RRM_SF"/>
    <property type="match status" value="1"/>
</dbReference>
<dbReference type="EMBL" id="SNRW01007515">
    <property type="protein sequence ID" value="KAA6381121.1"/>
    <property type="molecule type" value="Genomic_DNA"/>
</dbReference>
<name>A0A5J4VEZ3_9EUKA</name>
<dbReference type="SUPFAM" id="SSF54928">
    <property type="entry name" value="RNA-binding domain, RBD"/>
    <property type="match status" value="1"/>
</dbReference>
<dbReference type="InterPro" id="IPR035979">
    <property type="entry name" value="RBD_domain_sf"/>
</dbReference>
<dbReference type="InterPro" id="IPR000504">
    <property type="entry name" value="RRM_dom"/>
</dbReference>
<dbReference type="InterPro" id="IPR012677">
    <property type="entry name" value="Nucleotide-bd_a/b_plait_sf"/>
</dbReference>